<reference evidence="3" key="1">
    <citation type="submission" date="2021-03" db="EMBL/GenBank/DDBJ databases">
        <authorList>
            <person name="Li Z."/>
            <person name="Yang C."/>
        </authorList>
    </citation>
    <scope>NUCLEOTIDE SEQUENCE</scope>
    <source>
        <strain evidence="3">Dzin_1.0</strain>
        <tissue evidence="3">Leaf</tissue>
    </source>
</reference>
<protein>
    <recommendedName>
        <fullName evidence="5">Pentatricopeptide repeat-containing protein</fullName>
    </recommendedName>
</protein>
<dbReference type="InterPro" id="IPR046960">
    <property type="entry name" value="PPR_At4g14850-like_plant"/>
</dbReference>
<name>A0A9D5HFX4_9LILI</name>
<dbReference type="Pfam" id="PF20431">
    <property type="entry name" value="E_motif"/>
    <property type="match status" value="1"/>
</dbReference>
<evidence type="ECO:0000256" key="1">
    <source>
        <dbReference type="ARBA" id="ARBA00022737"/>
    </source>
</evidence>
<dbReference type="InterPro" id="IPR046848">
    <property type="entry name" value="E_motif"/>
</dbReference>
<dbReference type="GO" id="GO:0003723">
    <property type="term" value="F:RNA binding"/>
    <property type="evidence" value="ECO:0007669"/>
    <property type="project" value="InterPro"/>
</dbReference>
<keyword evidence="1" id="KW-0677">Repeat</keyword>
<comment type="caution">
    <text evidence="3">The sequence shown here is derived from an EMBL/GenBank/DDBJ whole genome shotgun (WGS) entry which is preliminary data.</text>
</comment>
<evidence type="ECO:0008006" key="5">
    <source>
        <dbReference type="Google" id="ProtNLM"/>
    </source>
</evidence>
<dbReference type="AlphaFoldDB" id="A0A9D5HFX4"/>
<evidence type="ECO:0000256" key="2">
    <source>
        <dbReference type="PROSITE-ProRule" id="PRU00708"/>
    </source>
</evidence>
<keyword evidence="4" id="KW-1185">Reference proteome</keyword>
<evidence type="ECO:0000313" key="4">
    <source>
        <dbReference type="Proteomes" id="UP001085076"/>
    </source>
</evidence>
<dbReference type="Pfam" id="PF13041">
    <property type="entry name" value="PPR_2"/>
    <property type="match status" value="2"/>
</dbReference>
<feature type="repeat" description="PPR" evidence="2">
    <location>
        <begin position="309"/>
        <end position="343"/>
    </location>
</feature>
<organism evidence="3 4">
    <name type="scientific">Dioscorea zingiberensis</name>
    <dbReference type="NCBI Taxonomy" id="325984"/>
    <lineage>
        <taxon>Eukaryota</taxon>
        <taxon>Viridiplantae</taxon>
        <taxon>Streptophyta</taxon>
        <taxon>Embryophyta</taxon>
        <taxon>Tracheophyta</taxon>
        <taxon>Spermatophyta</taxon>
        <taxon>Magnoliopsida</taxon>
        <taxon>Liliopsida</taxon>
        <taxon>Dioscoreales</taxon>
        <taxon>Dioscoreaceae</taxon>
        <taxon>Dioscorea</taxon>
    </lineage>
</organism>
<evidence type="ECO:0000313" key="3">
    <source>
        <dbReference type="EMBL" id="KAJ0975019.1"/>
    </source>
</evidence>
<accession>A0A9D5HFX4</accession>
<dbReference type="InterPro" id="IPR002885">
    <property type="entry name" value="PPR_rpt"/>
</dbReference>
<gene>
    <name evidence="3" type="ORF">J5N97_016984</name>
</gene>
<dbReference type="Proteomes" id="UP001085076">
    <property type="component" value="Miscellaneous, Linkage group lg04"/>
</dbReference>
<sequence>MPNPTTTWNLMIQASVGNGHFLESLQLYSSMLRSNVHGDNFTFPFIAKACGKLGSILDGMKIHAHTILLGFQSHAFVQTSLMDMYSKCSCFVDSRKVFDEMPDRSLVSWNSMIHAYSIQSDMAKALELFNEMRSLGIKPNASTLVSIVSSGCNDLMSALKHGASVQSYGIKVGFHSDLRFLNAVMSVYARLGSINDARVLFHSIEKRSIVTWTVMMGGYVKAGDFNEVFNLFRTMLREGAELDSVALLGVISACVMLGRLFAVCMVYSLLIKCGFDRVQTVTASLVNAYAKCNDTTSARRIFDSVPEKDISLWTSMISGYVHVGCTIKALALSENLLATSIKPSKATIATMLSACNDFGSLSLGEKVEEYAKASNLILDLQLCTSLIQMFCKCGSIERAKEIFERVPGKDLTLWSTMINGYACHGMGEEALALFNEMQRENNNNIKPDAIVFTDVLLACSHCGMIDEGLKCFYSMKRDYGIEPTAEHYCCIVDLLGRAGEIDAAMRVVHEVPFEAQKQVLYCLLSVFRDHHENKLAELVSKELLDFKCRSGEDCVLMANVCASLGKWKEASELRRLVDKRGLFKKPGCSRIEARDYL</sequence>
<dbReference type="OrthoDB" id="185373at2759"/>
<dbReference type="FunFam" id="1.25.40.10:FF:000682">
    <property type="entry name" value="Pentatricopeptide repeat-containing protein At3g16610"/>
    <property type="match status" value="1"/>
</dbReference>
<dbReference type="GO" id="GO:0009451">
    <property type="term" value="P:RNA modification"/>
    <property type="evidence" value="ECO:0007669"/>
    <property type="project" value="InterPro"/>
</dbReference>
<dbReference type="PANTHER" id="PTHR24015:SF1934">
    <property type="entry name" value="PENTATRICOPEPTIDE REPEAT-CONTAINING PROTEIN"/>
    <property type="match status" value="1"/>
</dbReference>
<feature type="repeat" description="PPR" evidence="2">
    <location>
        <begin position="410"/>
        <end position="444"/>
    </location>
</feature>
<dbReference type="PROSITE" id="PS51375">
    <property type="entry name" value="PPR"/>
    <property type="match status" value="5"/>
</dbReference>
<dbReference type="PANTHER" id="PTHR24015">
    <property type="entry name" value="OS07G0578800 PROTEIN-RELATED"/>
    <property type="match status" value="1"/>
</dbReference>
<dbReference type="InterPro" id="IPR011990">
    <property type="entry name" value="TPR-like_helical_dom_sf"/>
</dbReference>
<dbReference type="Gene3D" id="1.25.40.10">
    <property type="entry name" value="Tetratricopeptide repeat domain"/>
    <property type="match status" value="5"/>
</dbReference>
<reference evidence="3" key="2">
    <citation type="journal article" date="2022" name="Hortic Res">
        <title>The genome of Dioscorea zingiberensis sheds light on the biosynthesis, origin and evolution of the medicinally important diosgenin saponins.</title>
        <authorList>
            <person name="Li Y."/>
            <person name="Tan C."/>
            <person name="Li Z."/>
            <person name="Guo J."/>
            <person name="Li S."/>
            <person name="Chen X."/>
            <person name="Wang C."/>
            <person name="Dai X."/>
            <person name="Yang H."/>
            <person name="Song W."/>
            <person name="Hou L."/>
            <person name="Xu J."/>
            <person name="Tong Z."/>
            <person name="Xu A."/>
            <person name="Yuan X."/>
            <person name="Wang W."/>
            <person name="Yang Q."/>
            <person name="Chen L."/>
            <person name="Sun Z."/>
            <person name="Wang K."/>
            <person name="Pan B."/>
            <person name="Chen J."/>
            <person name="Bao Y."/>
            <person name="Liu F."/>
            <person name="Qi X."/>
            <person name="Gang D.R."/>
            <person name="Wen J."/>
            <person name="Li J."/>
        </authorList>
    </citation>
    <scope>NUCLEOTIDE SEQUENCE</scope>
    <source>
        <strain evidence="3">Dzin_1.0</strain>
    </source>
</reference>
<dbReference type="NCBIfam" id="TIGR00756">
    <property type="entry name" value="PPR"/>
    <property type="match status" value="4"/>
</dbReference>
<feature type="repeat" description="PPR" evidence="2">
    <location>
        <begin position="105"/>
        <end position="139"/>
    </location>
</feature>
<feature type="repeat" description="PPR" evidence="2">
    <location>
        <begin position="208"/>
        <end position="242"/>
    </location>
</feature>
<dbReference type="Pfam" id="PF01535">
    <property type="entry name" value="PPR"/>
    <property type="match status" value="6"/>
</dbReference>
<proteinExistence type="predicted"/>
<dbReference type="FunFam" id="1.25.40.10:FF:000090">
    <property type="entry name" value="Pentatricopeptide repeat-containing protein, chloroplastic"/>
    <property type="match status" value="1"/>
</dbReference>
<feature type="repeat" description="PPR" evidence="2">
    <location>
        <begin position="379"/>
        <end position="409"/>
    </location>
</feature>
<dbReference type="EMBL" id="JAGGNH010000004">
    <property type="protein sequence ID" value="KAJ0975019.1"/>
    <property type="molecule type" value="Genomic_DNA"/>
</dbReference>